<dbReference type="STRING" id="1641165.XM38_00610"/>
<evidence type="ECO:0000313" key="5">
    <source>
        <dbReference type="Proteomes" id="UP000191901"/>
    </source>
</evidence>
<keyword evidence="5" id="KW-1185">Reference proteome</keyword>
<dbReference type="Proteomes" id="UP000191901">
    <property type="component" value="Chromosome"/>
</dbReference>
<evidence type="ECO:0000313" key="4">
    <source>
        <dbReference type="EMBL" id="ASC72334.1"/>
    </source>
</evidence>
<dbReference type="InterPro" id="IPR020287">
    <property type="entry name" value="Tail_sheath_C"/>
</dbReference>
<organism evidence="4 5">
    <name type="scientific">Halomicronema hongdechloris C2206</name>
    <dbReference type="NCBI Taxonomy" id="1641165"/>
    <lineage>
        <taxon>Bacteria</taxon>
        <taxon>Bacillati</taxon>
        <taxon>Cyanobacteriota</taxon>
        <taxon>Cyanophyceae</taxon>
        <taxon>Nodosilineales</taxon>
        <taxon>Nodosilineaceae</taxon>
        <taxon>Halomicronema</taxon>
    </lineage>
</organism>
<dbReference type="Gene3D" id="3.40.50.11780">
    <property type="match status" value="1"/>
</dbReference>
<accession>A0A1Z3HPU9</accession>
<dbReference type="InterPro" id="IPR035089">
    <property type="entry name" value="Phage_sheath_subtilisin"/>
</dbReference>
<dbReference type="InterPro" id="IPR052042">
    <property type="entry name" value="Tail_sheath_structural"/>
</dbReference>
<evidence type="ECO:0000259" key="3">
    <source>
        <dbReference type="Pfam" id="PF17482"/>
    </source>
</evidence>
<dbReference type="AlphaFoldDB" id="A0A1Z3HPU9"/>
<dbReference type="Pfam" id="PF17482">
    <property type="entry name" value="Phage_sheath_1C"/>
    <property type="match status" value="1"/>
</dbReference>
<comment type="similarity">
    <text evidence="1">Belongs to the myoviridae tail sheath protein family.</text>
</comment>
<feature type="domain" description="Tail sheath protein C-terminal" evidence="3">
    <location>
        <begin position="461"/>
        <end position="555"/>
    </location>
</feature>
<evidence type="ECO:0000256" key="1">
    <source>
        <dbReference type="ARBA" id="ARBA00008005"/>
    </source>
</evidence>
<reference evidence="4 5" key="1">
    <citation type="journal article" date="2016" name="Biochim. Biophys. Acta">
        <title>Characterization of red-shifted phycobilisomes isolated from the chlorophyll f-containing cyanobacterium Halomicronema hongdechloris.</title>
        <authorList>
            <person name="Li Y."/>
            <person name="Lin Y."/>
            <person name="Garvey C.J."/>
            <person name="Birch D."/>
            <person name="Corkery R.W."/>
            <person name="Loughlin P.C."/>
            <person name="Scheer H."/>
            <person name="Willows R.D."/>
            <person name="Chen M."/>
        </authorList>
    </citation>
    <scope>NUCLEOTIDE SEQUENCE [LARGE SCALE GENOMIC DNA]</scope>
    <source>
        <strain evidence="4 5">C2206</strain>
    </source>
</reference>
<dbReference type="EMBL" id="CP021983">
    <property type="protein sequence ID" value="ASC72334.1"/>
    <property type="molecule type" value="Genomic_DNA"/>
</dbReference>
<dbReference type="RefSeq" id="WP_088430341.1">
    <property type="nucleotide sequence ID" value="NZ_CP021983.2"/>
</dbReference>
<name>A0A1Z3HPU9_9CYAN</name>
<dbReference type="Pfam" id="PF04984">
    <property type="entry name" value="Phage_sheath_1"/>
    <property type="match status" value="1"/>
</dbReference>
<dbReference type="PANTHER" id="PTHR35861:SF2">
    <property type="entry name" value="FELS-2 PROPHAGE PROTEIN"/>
    <property type="match status" value="1"/>
</dbReference>
<dbReference type="OrthoDB" id="9767864at2"/>
<proteinExistence type="inferred from homology"/>
<evidence type="ECO:0008006" key="6">
    <source>
        <dbReference type="Google" id="ProtNLM"/>
    </source>
</evidence>
<feature type="domain" description="Tail sheath protein subtilisin-like" evidence="2">
    <location>
        <begin position="302"/>
        <end position="455"/>
    </location>
</feature>
<dbReference type="PANTHER" id="PTHR35861">
    <property type="match status" value="1"/>
</dbReference>
<evidence type="ECO:0000259" key="2">
    <source>
        <dbReference type="Pfam" id="PF04984"/>
    </source>
</evidence>
<protein>
    <recommendedName>
        <fullName evidence="6">Phage tail sheath protein</fullName>
    </recommendedName>
</protein>
<gene>
    <name evidence="4" type="ORF">XM38_032910</name>
</gene>
<sequence length="556" mass="58228">MVEMIIPGTYITVRSEGLISAGRVATGIVGIVGTAASGPVGEPVTLSGFANAREVFGLPDDFAQPVDGSNPLTLVRTLEQLYNNGASSVVAVRVAGSSQSKATYAVRDSNGNSTVNLVAKTPGTWANDLQIEIAEAEEDCRIESEVYEDTFTGLNYAPIVPSAENQIRIYRGVSKLTKPLDIVYQEGTETKTPESGQVVVTVEDGSLIFATGEAPDAANGDRLLASYLVDQASCVQVNLDISPLSESYTVPDGNYLATLVNQTSLLVDTTPNATAGGNLPQVGVNAYFGTGSNTPGSNGAEAAATEYGEGLAVLADELINIVVLAGQDAEAMGSVLQAHLKSTEQTDHERIGVMGAPGDTVAEFLGHNIADDRLILVAPGMITVDGIVLPTAYTAAAVAGLIASLPVQTSLTNKPLIVPGLALSANPGQQIQLIKRNVLTVIPKLGYRIVKGLTTAGEGAPFSAIPTRRIVDYAKYGVRSAANPYIGRLNNARVRGALKATLDAFLTRMVEDEALTGYSLEVTATRAQEIAGEVNVTMTLQPTFSIDFIRVTMNLK</sequence>
<dbReference type="KEGG" id="hhg:XM38_032910"/>